<name>A0ABT0W9Q5_9BACI</name>
<dbReference type="InterPro" id="IPR029058">
    <property type="entry name" value="AB_hydrolase_fold"/>
</dbReference>
<evidence type="ECO:0000256" key="1">
    <source>
        <dbReference type="ARBA" id="ARBA00022801"/>
    </source>
</evidence>
<organism evidence="3 4">
    <name type="scientific">Neobacillus pocheonensis</name>
    <dbReference type="NCBI Taxonomy" id="363869"/>
    <lineage>
        <taxon>Bacteria</taxon>
        <taxon>Bacillati</taxon>
        <taxon>Bacillota</taxon>
        <taxon>Bacilli</taxon>
        <taxon>Bacillales</taxon>
        <taxon>Bacillaceae</taxon>
        <taxon>Neobacillus</taxon>
    </lineage>
</organism>
<dbReference type="NCBIfam" id="TIGR00976">
    <property type="entry name" value="CocE_NonD"/>
    <property type="match status" value="1"/>
</dbReference>
<reference evidence="3 4" key="1">
    <citation type="submission" date="2022-06" db="EMBL/GenBank/DDBJ databases">
        <authorList>
            <person name="Jeon C.O."/>
        </authorList>
    </citation>
    <scope>NUCLEOTIDE SEQUENCE [LARGE SCALE GENOMIC DNA]</scope>
    <source>
        <strain evidence="3 4">KCTC 13943</strain>
    </source>
</reference>
<protein>
    <submittedName>
        <fullName evidence="3">CocE/NonD family hydrolase</fullName>
    </submittedName>
</protein>
<dbReference type="EMBL" id="JAMQCR010000001">
    <property type="protein sequence ID" value="MCM2531742.1"/>
    <property type="molecule type" value="Genomic_DNA"/>
</dbReference>
<dbReference type="Gene3D" id="3.40.50.1820">
    <property type="entry name" value="alpha/beta hydrolase"/>
    <property type="match status" value="1"/>
</dbReference>
<gene>
    <name evidence="3" type="ORF">NDK43_04175</name>
</gene>
<dbReference type="Pfam" id="PF08530">
    <property type="entry name" value="PepX_C"/>
    <property type="match status" value="2"/>
</dbReference>
<keyword evidence="4" id="KW-1185">Reference proteome</keyword>
<dbReference type="InterPro" id="IPR013736">
    <property type="entry name" value="Xaa-Pro_dipept_C"/>
</dbReference>
<evidence type="ECO:0000313" key="4">
    <source>
        <dbReference type="Proteomes" id="UP001523262"/>
    </source>
</evidence>
<dbReference type="SUPFAM" id="SSF53474">
    <property type="entry name" value="alpha/beta-Hydrolases"/>
    <property type="match status" value="1"/>
</dbReference>
<dbReference type="SUPFAM" id="SSF49785">
    <property type="entry name" value="Galactose-binding domain-like"/>
    <property type="match status" value="1"/>
</dbReference>
<comment type="caution">
    <text evidence="3">The sequence shown here is derived from an EMBL/GenBank/DDBJ whole genome shotgun (WGS) entry which is preliminary data.</text>
</comment>
<dbReference type="InterPro" id="IPR005674">
    <property type="entry name" value="CocE/Ser_esterase"/>
</dbReference>
<dbReference type="SMART" id="SM00939">
    <property type="entry name" value="PepX_C"/>
    <property type="match status" value="1"/>
</dbReference>
<dbReference type="InterPro" id="IPR008979">
    <property type="entry name" value="Galactose-bd-like_sf"/>
</dbReference>
<dbReference type="Gene3D" id="2.60.120.260">
    <property type="entry name" value="Galactose-binding domain-like"/>
    <property type="match status" value="1"/>
</dbReference>
<feature type="domain" description="Xaa-Pro dipeptidyl-peptidase C-terminal" evidence="2">
    <location>
        <begin position="92"/>
        <end position="255"/>
    </location>
</feature>
<dbReference type="Proteomes" id="UP001523262">
    <property type="component" value="Unassembled WGS sequence"/>
</dbReference>
<dbReference type="InterPro" id="IPR000383">
    <property type="entry name" value="Xaa-Pro-like_dom"/>
</dbReference>
<dbReference type="Pfam" id="PF02129">
    <property type="entry name" value="Peptidase_S15"/>
    <property type="match status" value="1"/>
</dbReference>
<evidence type="ECO:0000259" key="2">
    <source>
        <dbReference type="SMART" id="SM00939"/>
    </source>
</evidence>
<evidence type="ECO:0000313" key="3">
    <source>
        <dbReference type="EMBL" id="MCM2531742.1"/>
    </source>
</evidence>
<keyword evidence="1 3" id="KW-0378">Hydrolase</keyword>
<proteinExistence type="predicted"/>
<accession>A0ABT0W9Q5</accession>
<sequence>MEDENYWEEISITDKYEDLQLPAFHLGGWYDCFIGPTLTNYVEMVKTGQRQKLIVGPWGHGNFSSVQGECFFGIHASGDWIDLEENITDLHIRWFSHWLKGMDTGVETEAPVKIFVMGINKWRDEMEWPLERNQYTNFYLHSNGKANTKKGDGHLTVYTPFEEIADTFTYDPKKYRNGNLPEKALSGEIVAYEIDLWVTSNVFLPRHQITLEISSSNFPQYAPNPNTGKSMINSKETVKAHQIIYHNKQYPSHMILPIIPMLKSK</sequence>
<dbReference type="GO" id="GO:0016787">
    <property type="term" value="F:hydrolase activity"/>
    <property type="evidence" value="ECO:0007669"/>
    <property type="project" value="UniProtKB-KW"/>
</dbReference>